<dbReference type="InterPro" id="IPR027417">
    <property type="entry name" value="P-loop_NTPase"/>
</dbReference>
<dbReference type="HOGENOM" id="CLU_087906_2_1_11"/>
<dbReference type="Proteomes" id="UP000003111">
    <property type="component" value="Unassembled WGS sequence"/>
</dbReference>
<reference evidence="1" key="1">
    <citation type="submission" date="2010-08" db="EMBL/GenBank/DDBJ databases">
        <authorList>
            <person name="Muzny D."/>
            <person name="Qin X."/>
            <person name="Buhay C."/>
            <person name="Dugan-Rocha S."/>
            <person name="Ding Y."/>
            <person name="Chen G."/>
            <person name="Hawes A."/>
            <person name="Holder M."/>
            <person name="Jhangiani S."/>
            <person name="Johnson A."/>
            <person name="Khan Z."/>
            <person name="Li Z."/>
            <person name="Liu W."/>
            <person name="Liu X."/>
            <person name="Perez L."/>
            <person name="Shen H."/>
            <person name="Wang Q."/>
            <person name="Watt J."/>
            <person name="Xi L."/>
            <person name="Xin Y."/>
            <person name="Zhou J."/>
            <person name="Deng J."/>
            <person name="Jiang H."/>
            <person name="Liu Y."/>
            <person name="Qu J."/>
            <person name="Song X.-Z."/>
            <person name="Zhang L."/>
            <person name="Villasana D."/>
            <person name="Johnson A."/>
            <person name="Liu J."/>
            <person name="Liyanage D."/>
            <person name="Lorensuhewa L."/>
            <person name="Robinson T."/>
            <person name="Song A."/>
            <person name="Song B.-B."/>
            <person name="Dinh H."/>
            <person name="Thornton R."/>
            <person name="Coyle M."/>
            <person name="Francisco L."/>
            <person name="Jackson L."/>
            <person name="Javaid M."/>
            <person name="Korchina V."/>
            <person name="Kovar C."/>
            <person name="Mata R."/>
            <person name="Mathew T."/>
            <person name="Ngo R."/>
            <person name="Nguyen L."/>
            <person name="Nguyen N."/>
            <person name="Okwuonu G."/>
            <person name="Ongeri F."/>
            <person name="Pham C."/>
            <person name="Simmons D."/>
            <person name="Wilczek-Boney K."/>
            <person name="Hale W."/>
            <person name="Jakkamsetti A."/>
            <person name="Pham P."/>
            <person name="Ruth R."/>
            <person name="San Lucas F."/>
            <person name="Warren J."/>
            <person name="Zhang J."/>
            <person name="Zhao Z."/>
            <person name="Zhou C."/>
            <person name="Zhu D."/>
            <person name="Lee S."/>
            <person name="Bess C."/>
            <person name="Blankenburg K."/>
            <person name="Forbes L."/>
            <person name="Fu Q."/>
            <person name="Gubbala S."/>
            <person name="Hirani K."/>
            <person name="Jayaseelan J.C."/>
            <person name="Lara F."/>
            <person name="Munidasa M."/>
            <person name="Palculict T."/>
            <person name="Patil S."/>
            <person name="Pu L.-L."/>
            <person name="Saada N."/>
            <person name="Tang L."/>
            <person name="Weissenberger G."/>
            <person name="Zhu Y."/>
            <person name="Hemphill L."/>
            <person name="Shang Y."/>
            <person name="Youmans B."/>
            <person name="Ayvaz T."/>
            <person name="Ross M."/>
            <person name="Santibanez J."/>
            <person name="Aqrawi P."/>
            <person name="Gross S."/>
            <person name="Joshi V."/>
            <person name="Fowler G."/>
            <person name="Nazareth L."/>
            <person name="Reid J."/>
            <person name="Worley K."/>
            <person name="Petrosino J."/>
            <person name="Highlander S."/>
            <person name="Gibbs R."/>
        </authorList>
    </citation>
    <scope>NUCLEOTIDE SEQUENCE [LARGE SCALE GENOMIC DNA]</scope>
    <source>
        <strain evidence="1">DSM 15272</strain>
    </source>
</reference>
<evidence type="ECO:0000313" key="2">
    <source>
        <dbReference type="Proteomes" id="UP000003111"/>
    </source>
</evidence>
<comment type="caution">
    <text evidence="1">The sequence shown here is derived from an EMBL/GenBank/DDBJ whole genome shotgun (WGS) entry which is preliminary data.</text>
</comment>
<dbReference type="AlphaFoldDB" id="E2SBA7"/>
<protein>
    <recommendedName>
        <fullName evidence="3">(d)CMP kinase</fullName>
    </recommendedName>
</protein>
<dbReference type="STRING" id="585531.HMPREF0063_11316"/>
<dbReference type="SUPFAM" id="SSF52540">
    <property type="entry name" value="P-loop containing nucleoside triphosphate hydrolases"/>
    <property type="match status" value="1"/>
</dbReference>
<gene>
    <name evidence="1" type="ORF">HMPREF0063_11316</name>
</gene>
<dbReference type="Gene3D" id="3.40.50.300">
    <property type="entry name" value="P-loop containing nucleotide triphosphate hydrolases"/>
    <property type="match status" value="1"/>
</dbReference>
<proteinExistence type="predicted"/>
<sequence>METGTVPDALLDRLVGLVSDRAPACGSTSVVAIDGPSGAGKSELAGALVARTGAALLRFDDLYPGWHGLDDVPPRVAAEVLAPIAVGQVGSIARWSWVRDAPAPPVRCPPVPLLVLDGVGSGAAAIRPFLSLLVWVDAPAPLRRHRGLARDGETYAPWWDVWASQEATHFSREGTAAFADVRVATGG</sequence>
<evidence type="ECO:0008006" key="3">
    <source>
        <dbReference type="Google" id="ProtNLM"/>
    </source>
</evidence>
<evidence type="ECO:0000313" key="1">
    <source>
        <dbReference type="EMBL" id="EFQ83653.1"/>
    </source>
</evidence>
<accession>E2SBA7</accession>
<dbReference type="EMBL" id="ACLF03000004">
    <property type="protein sequence ID" value="EFQ83653.1"/>
    <property type="molecule type" value="Genomic_DNA"/>
</dbReference>
<name>E2SBA7_9ACTN</name>
<organism evidence="1 2">
    <name type="scientific">Aeromicrobium marinum DSM 15272</name>
    <dbReference type="NCBI Taxonomy" id="585531"/>
    <lineage>
        <taxon>Bacteria</taxon>
        <taxon>Bacillati</taxon>
        <taxon>Actinomycetota</taxon>
        <taxon>Actinomycetes</taxon>
        <taxon>Propionibacteriales</taxon>
        <taxon>Nocardioidaceae</taxon>
        <taxon>Aeromicrobium</taxon>
    </lineage>
</organism>
<keyword evidence="2" id="KW-1185">Reference proteome</keyword>
<dbReference type="eggNOG" id="COG0572">
    <property type="taxonomic scope" value="Bacteria"/>
</dbReference>